<name>A0A4T0UMB6_9NEIS</name>
<dbReference type="FunFam" id="1.20.1090.10:FF:000001">
    <property type="entry name" value="Aldehyde-alcohol dehydrogenase"/>
    <property type="match status" value="1"/>
</dbReference>
<comment type="cofactor">
    <cofactor evidence="1">
        <name>Fe cation</name>
        <dbReference type="ChEBI" id="CHEBI:24875"/>
    </cofactor>
</comment>
<organism evidence="7 8">
    <name type="scientific">Crenobacter intestini</name>
    <dbReference type="NCBI Taxonomy" id="2563443"/>
    <lineage>
        <taxon>Bacteria</taxon>
        <taxon>Pseudomonadati</taxon>
        <taxon>Pseudomonadota</taxon>
        <taxon>Betaproteobacteria</taxon>
        <taxon>Neisseriales</taxon>
        <taxon>Neisseriaceae</taxon>
        <taxon>Crenobacter</taxon>
    </lineage>
</organism>
<dbReference type="Proteomes" id="UP000308891">
    <property type="component" value="Unassembled WGS sequence"/>
</dbReference>
<gene>
    <name evidence="7" type="ORF">E5K04_12975</name>
</gene>
<keyword evidence="8" id="KW-1185">Reference proteome</keyword>
<dbReference type="PROSITE" id="PS00913">
    <property type="entry name" value="ADH_IRON_1"/>
    <property type="match status" value="1"/>
</dbReference>
<dbReference type="FunFam" id="3.40.50.1970:FF:000003">
    <property type="entry name" value="Alcohol dehydrogenase, iron-containing"/>
    <property type="match status" value="1"/>
</dbReference>
<evidence type="ECO:0000256" key="1">
    <source>
        <dbReference type="ARBA" id="ARBA00001962"/>
    </source>
</evidence>
<comment type="similarity">
    <text evidence="2">Belongs to the iron-containing alcohol dehydrogenase family.</text>
</comment>
<feature type="domain" description="Fe-containing alcohol dehydrogenase-like C-terminal" evidence="6">
    <location>
        <begin position="203"/>
        <end position="390"/>
    </location>
</feature>
<evidence type="ECO:0000256" key="3">
    <source>
        <dbReference type="ARBA" id="ARBA00023002"/>
    </source>
</evidence>
<dbReference type="CDD" id="cd14861">
    <property type="entry name" value="Fe-ADH-like"/>
    <property type="match status" value="1"/>
</dbReference>
<dbReference type="AlphaFoldDB" id="A0A4T0UMB6"/>
<dbReference type="PANTHER" id="PTHR11496">
    <property type="entry name" value="ALCOHOL DEHYDROGENASE"/>
    <property type="match status" value="1"/>
</dbReference>
<dbReference type="InterPro" id="IPR018211">
    <property type="entry name" value="ADH_Fe_CS"/>
</dbReference>
<evidence type="ECO:0000259" key="5">
    <source>
        <dbReference type="Pfam" id="PF00465"/>
    </source>
</evidence>
<dbReference type="SUPFAM" id="SSF56796">
    <property type="entry name" value="Dehydroquinate synthase-like"/>
    <property type="match status" value="1"/>
</dbReference>
<dbReference type="EMBL" id="STGJ01000015">
    <property type="protein sequence ID" value="TIC79832.1"/>
    <property type="molecule type" value="Genomic_DNA"/>
</dbReference>
<dbReference type="InterPro" id="IPR039697">
    <property type="entry name" value="Alcohol_dehydrogenase_Fe"/>
</dbReference>
<dbReference type="PANTHER" id="PTHR11496:SF102">
    <property type="entry name" value="ALCOHOL DEHYDROGENASE 4"/>
    <property type="match status" value="1"/>
</dbReference>
<dbReference type="GO" id="GO:0004022">
    <property type="term" value="F:alcohol dehydrogenase (NAD+) activity"/>
    <property type="evidence" value="ECO:0007669"/>
    <property type="project" value="TreeGrafter"/>
</dbReference>
<keyword evidence="4" id="KW-0520">NAD</keyword>
<evidence type="ECO:0000313" key="7">
    <source>
        <dbReference type="EMBL" id="TIC79832.1"/>
    </source>
</evidence>
<dbReference type="OrthoDB" id="9815791at2"/>
<dbReference type="Pfam" id="PF25137">
    <property type="entry name" value="ADH_Fe_C"/>
    <property type="match status" value="1"/>
</dbReference>
<proteinExistence type="inferred from homology"/>
<keyword evidence="3" id="KW-0560">Oxidoreductase</keyword>
<sequence>MSLNGNWNYPTRVRFGAGRLAEVPDACAALGVTRPLIVTDPGLAQLPPLSRLKAVLGQAGMPFALFSALKPNPVGAEVVAGIRCYLEAGCDGVVAIGGGSALDVGKAVALLARQLPFAAGAGEADDLWQYEDVGDNWARVDAALASPVLALPTTAGTGSEVGRASVIVDEAEHRKVILFHPLMLPGQVIADPELTVGLPPALTAATGIDALVHNFEAYCAAGYHPLADGIALEGMRLVHGFLERAVRDGQDIEARAQMLAASLMGATAFQKGLGAVHALAHPVGAVFDKHHGLVNAVLLPYVIRHQQAAIEGKLVHLARVLGLPGGDAAAVLAWVEGLRAACAIPDTLAEIGVAEERADEVARMAKADPSDATNPRPWSVDDYRAVYLAACRGETGG</sequence>
<evidence type="ECO:0000256" key="4">
    <source>
        <dbReference type="ARBA" id="ARBA00023027"/>
    </source>
</evidence>
<evidence type="ECO:0000256" key="2">
    <source>
        <dbReference type="ARBA" id="ARBA00007358"/>
    </source>
</evidence>
<comment type="caution">
    <text evidence="7">The sequence shown here is derived from an EMBL/GenBank/DDBJ whole genome shotgun (WGS) entry which is preliminary data.</text>
</comment>
<accession>A0A4T0UMB6</accession>
<feature type="domain" description="Alcohol dehydrogenase iron-type/glycerol dehydrogenase GldA" evidence="5">
    <location>
        <begin position="10"/>
        <end position="192"/>
    </location>
</feature>
<dbReference type="InterPro" id="IPR056798">
    <property type="entry name" value="ADH_Fe_C"/>
</dbReference>
<dbReference type="Gene3D" id="3.40.50.1970">
    <property type="match status" value="1"/>
</dbReference>
<dbReference type="InterPro" id="IPR001670">
    <property type="entry name" value="ADH_Fe/GldA"/>
</dbReference>
<dbReference type="Gene3D" id="1.20.1090.10">
    <property type="entry name" value="Dehydroquinate synthase-like - alpha domain"/>
    <property type="match status" value="1"/>
</dbReference>
<dbReference type="RefSeq" id="WP_136554795.1">
    <property type="nucleotide sequence ID" value="NZ_STGJ01000015.1"/>
</dbReference>
<protein>
    <submittedName>
        <fullName evidence="7">Iron-containing alcohol dehydrogenase</fullName>
    </submittedName>
</protein>
<evidence type="ECO:0000259" key="6">
    <source>
        <dbReference type="Pfam" id="PF25137"/>
    </source>
</evidence>
<dbReference type="Pfam" id="PF00465">
    <property type="entry name" value="Fe-ADH"/>
    <property type="match status" value="1"/>
</dbReference>
<reference evidence="7 8" key="1">
    <citation type="submission" date="2019-04" db="EMBL/GenBank/DDBJ databases">
        <title>Crenobacter sp. nov.</title>
        <authorList>
            <person name="Shi S."/>
        </authorList>
    </citation>
    <scope>NUCLEOTIDE SEQUENCE [LARGE SCALE GENOMIC DNA]</scope>
    <source>
        <strain evidence="7 8">GY 70310</strain>
    </source>
</reference>
<evidence type="ECO:0000313" key="8">
    <source>
        <dbReference type="Proteomes" id="UP000308891"/>
    </source>
</evidence>
<dbReference type="GO" id="GO:0046872">
    <property type="term" value="F:metal ion binding"/>
    <property type="evidence" value="ECO:0007669"/>
    <property type="project" value="InterPro"/>
</dbReference>